<gene>
    <name evidence="2" type="ORF">FTRO_0150040</name>
</gene>
<dbReference type="STRING" id="709323.GCA_001047135_01548"/>
<sequence length="200" mass="22472">MFNLKKMKIKKRLTIAGLLILGIMLGIGVKSISMPKVNQTIQQTSSLTNDQPTIKQGDVQKFLIAYYTKKDLGENQNRYQGFMTQAAFQAETAKEAKPENQAYKGYVVNQVFDDAKIYIDQKDQQVLVTVDYHNTQLVNKTDNPSQTASTSKSETLLLTYATEKGQALVNNIQRKTLSDASSSDQPQDLNQVRSAHYDQN</sequence>
<dbReference type="RefSeq" id="WP_059394307.1">
    <property type="nucleotide sequence ID" value="NZ_DF968092.1"/>
</dbReference>
<dbReference type="EMBL" id="DF968092">
    <property type="protein sequence ID" value="GAP04982.1"/>
    <property type="molecule type" value="Genomic_DNA"/>
</dbReference>
<feature type="compositionally biased region" description="Polar residues" evidence="1">
    <location>
        <begin position="177"/>
        <end position="194"/>
    </location>
</feature>
<dbReference type="AlphaFoldDB" id="A0A3F3H604"/>
<name>A0A3F3H604_9LACO</name>
<organism evidence="2">
    <name type="scientific">Fructobacillus tropaeoli</name>
    <dbReference type="NCBI Taxonomy" id="709323"/>
    <lineage>
        <taxon>Bacteria</taxon>
        <taxon>Bacillati</taxon>
        <taxon>Bacillota</taxon>
        <taxon>Bacilli</taxon>
        <taxon>Lactobacillales</taxon>
        <taxon>Lactobacillaceae</taxon>
        <taxon>Fructobacillus</taxon>
    </lineage>
</organism>
<accession>A0A3F3H604</accession>
<feature type="region of interest" description="Disordered" evidence="1">
    <location>
        <begin position="177"/>
        <end position="200"/>
    </location>
</feature>
<evidence type="ECO:0000256" key="1">
    <source>
        <dbReference type="SAM" id="MobiDB-lite"/>
    </source>
</evidence>
<reference evidence="2" key="1">
    <citation type="journal article" date="2015" name="BMC Genomics">
        <title>Comparative genomics of Fructobacillus spp. and Leuconostoc spp. reveals niche-specific evolution of Fructobacillus spp.</title>
        <authorList>
            <person name="Endo A."/>
            <person name="Tanizawa Y."/>
            <person name="Tanaka N."/>
            <person name="Maeno S."/>
            <person name="Kumar H."/>
            <person name="Shiwa Y."/>
            <person name="Okada S."/>
            <person name="Yoshikawa H."/>
            <person name="Dicks L."/>
            <person name="Nakagawa J."/>
            <person name="Arita M."/>
        </authorList>
    </citation>
    <scope>NUCLEOTIDE SEQUENCE [LARGE SCALE GENOMIC DNA]</scope>
    <source>
        <strain evidence="2">F214-1</strain>
    </source>
</reference>
<protein>
    <recommendedName>
        <fullName evidence="3">Parvulin-like peptidyl-prolyl isomerase</fullName>
    </recommendedName>
</protein>
<evidence type="ECO:0000313" key="2">
    <source>
        <dbReference type="EMBL" id="GAP04982.1"/>
    </source>
</evidence>
<evidence type="ECO:0008006" key="3">
    <source>
        <dbReference type="Google" id="ProtNLM"/>
    </source>
</evidence>
<dbReference type="Proteomes" id="UP000064514">
    <property type="component" value="Unassembled WGS sequence"/>
</dbReference>
<proteinExistence type="predicted"/>